<evidence type="ECO:0000259" key="6">
    <source>
        <dbReference type="PROSITE" id="PS50928"/>
    </source>
</evidence>
<dbReference type="InterPro" id="IPR000515">
    <property type="entry name" value="MetI-like"/>
</dbReference>
<comment type="similarity">
    <text evidence="5">Belongs to the binding-protein-dependent transport system permease family.</text>
</comment>
<dbReference type="Proteomes" id="UP000194153">
    <property type="component" value="Unassembled WGS sequence"/>
</dbReference>
<proteinExistence type="inferred from homology"/>
<organism evidence="7 8">
    <name type="scientific">Geoanaerobacter pelophilus</name>
    <dbReference type="NCBI Taxonomy" id="60036"/>
    <lineage>
        <taxon>Bacteria</taxon>
        <taxon>Pseudomonadati</taxon>
        <taxon>Thermodesulfobacteriota</taxon>
        <taxon>Desulfuromonadia</taxon>
        <taxon>Geobacterales</taxon>
        <taxon>Geobacteraceae</taxon>
        <taxon>Geoanaerobacter</taxon>
    </lineage>
</organism>
<evidence type="ECO:0000313" key="8">
    <source>
        <dbReference type="Proteomes" id="UP000194153"/>
    </source>
</evidence>
<keyword evidence="4 5" id="KW-0472">Membrane</keyword>
<dbReference type="Pfam" id="PF00528">
    <property type="entry name" value="BPD_transp_1"/>
    <property type="match status" value="2"/>
</dbReference>
<feature type="transmembrane region" description="Helical" evidence="5">
    <location>
        <begin position="20"/>
        <end position="38"/>
    </location>
</feature>
<feature type="transmembrane region" description="Helical" evidence="5">
    <location>
        <begin position="69"/>
        <end position="91"/>
    </location>
</feature>
<feature type="transmembrane region" description="Helical" evidence="5">
    <location>
        <begin position="440"/>
        <end position="465"/>
    </location>
</feature>
<comment type="caution">
    <text evidence="7">The sequence shown here is derived from an EMBL/GenBank/DDBJ whole genome shotgun (WGS) entry which is preliminary data.</text>
</comment>
<evidence type="ECO:0000256" key="5">
    <source>
        <dbReference type="RuleBase" id="RU363032"/>
    </source>
</evidence>
<dbReference type="SUPFAM" id="SSF161098">
    <property type="entry name" value="MetI-like"/>
    <property type="match status" value="2"/>
</dbReference>
<feature type="domain" description="ABC transmembrane type-1" evidence="6">
    <location>
        <begin position="377"/>
        <end position="563"/>
    </location>
</feature>
<dbReference type="EMBL" id="BDQG01000001">
    <property type="protein sequence ID" value="GAW67862.1"/>
    <property type="molecule type" value="Genomic_DNA"/>
</dbReference>
<reference evidence="8" key="1">
    <citation type="submission" date="2017-05" db="EMBL/GenBank/DDBJ databases">
        <title>Draft genome sequence of Geobacter pelophilus, a iron(III)-reducing bacteria.</title>
        <authorList>
            <person name="Aoyagi T."/>
            <person name="Koike H."/>
            <person name="Morita T."/>
            <person name="Sato Y."/>
            <person name="Habe H."/>
            <person name="Hori T."/>
        </authorList>
    </citation>
    <scope>NUCLEOTIDE SEQUENCE [LARGE SCALE GENOMIC DNA]</scope>
    <source>
        <strain evidence="8">Drf2</strain>
    </source>
</reference>
<feature type="transmembrane region" description="Helical" evidence="5">
    <location>
        <begin position="233"/>
        <end position="255"/>
    </location>
</feature>
<gene>
    <name evidence="7" type="ORF">GPEL0_01f3931</name>
</gene>
<feature type="transmembrane region" description="Helical" evidence="5">
    <location>
        <begin position="132"/>
        <end position="152"/>
    </location>
</feature>
<protein>
    <submittedName>
        <fullName evidence="7">Sulfonate ABC transporter permease</fullName>
    </submittedName>
</protein>
<evidence type="ECO:0000256" key="1">
    <source>
        <dbReference type="ARBA" id="ARBA00004651"/>
    </source>
</evidence>
<dbReference type="Gene3D" id="1.10.3720.10">
    <property type="entry name" value="MetI-like"/>
    <property type="match status" value="2"/>
</dbReference>
<keyword evidence="3 5" id="KW-1133">Transmembrane helix</keyword>
<sequence>MANRSTPLDKTTGRAAPNLWDFAAFLLVMGLVTLFAWGSREMALPYTPGERIPLSLDPIHLPEYALRTVLRMAAALALSLLFTFSYGTLAAKSRRAERILVPLLNILQSVPILGFLSVTVTGFIALFPGRLLGVECAAIFAIFTSQAWNMAFSFYQSLKTIPTDLNEASVLFGLSPWQRFWKLEAPFAMPPLVWNMMMSVSGGWFFVVASEAITVGKTSVTLPGIGSYVAQAIHYRSLSAIGWALFTMLLVILVYDQLLFRPMVAWADKFKFETTESGEGSGSWLLTLFQRARLLRAASRFALDRWIRLTDRLPRRKQRGSFHVGTPAAISRPQEAAWNAALAIGVAGGAWLLVRFVGGEVDGTEIGKVFYLGFLTLARVTVLLIVASLIWVPIGVAIGLNPKWATRVQPLAQFLAAFPANLFFPVAVFFMVHYHLSPEIWTAPLMILGTQWYILFNVIGGASAIPTDLREAARNFGVSGWKLWKTLLLPGIFPSLVTGLVTAAGGTWNASIVAEIVTWGNTTLTATGLGSYIAVWTEKGDYPRIALGIAVMSIYVVVLNRFFWQKLFTVSQTRYRLG</sequence>
<feature type="transmembrane region" description="Helical" evidence="5">
    <location>
        <begin position="336"/>
        <end position="357"/>
    </location>
</feature>
<dbReference type="PANTHER" id="PTHR42744:SF1">
    <property type="entry name" value="BINDING-PROTEIN-DEPENDENT TRANSPORT SYSTEMS INNER MEMBRANE COMPONENT"/>
    <property type="match status" value="1"/>
</dbReference>
<accession>A0ABQ0MLA1</accession>
<dbReference type="InterPro" id="IPR035906">
    <property type="entry name" value="MetI-like_sf"/>
</dbReference>
<comment type="subcellular location">
    <subcellularLocation>
        <location evidence="1 5">Cell membrane</location>
        <topology evidence="1 5">Multi-pass membrane protein</topology>
    </subcellularLocation>
</comment>
<keyword evidence="2 5" id="KW-0812">Transmembrane</keyword>
<evidence type="ECO:0000313" key="7">
    <source>
        <dbReference type="EMBL" id="GAW67862.1"/>
    </source>
</evidence>
<feature type="transmembrane region" description="Helical" evidence="5">
    <location>
        <begin position="103"/>
        <end position="126"/>
    </location>
</feature>
<feature type="transmembrane region" description="Helical" evidence="5">
    <location>
        <begin position="486"/>
        <end position="508"/>
    </location>
</feature>
<evidence type="ECO:0000256" key="2">
    <source>
        <dbReference type="ARBA" id="ARBA00022692"/>
    </source>
</evidence>
<evidence type="ECO:0000256" key="3">
    <source>
        <dbReference type="ARBA" id="ARBA00022989"/>
    </source>
</evidence>
<dbReference type="RefSeq" id="WP_085814067.1">
    <property type="nucleotide sequence ID" value="NZ_BDQG01000001.1"/>
</dbReference>
<evidence type="ECO:0000256" key="4">
    <source>
        <dbReference type="ARBA" id="ARBA00023136"/>
    </source>
</evidence>
<feature type="transmembrane region" description="Helical" evidence="5">
    <location>
        <begin position="192"/>
        <end position="213"/>
    </location>
</feature>
<dbReference type="PANTHER" id="PTHR42744">
    <property type="entry name" value="BINDING-PROTEIN-DEPENDENT TRANSPORT SYSTEMS INNER MEMBRANE COMPONENT"/>
    <property type="match status" value="1"/>
</dbReference>
<feature type="transmembrane region" description="Helical" evidence="5">
    <location>
        <begin position="369"/>
        <end position="400"/>
    </location>
</feature>
<dbReference type="PROSITE" id="PS50928">
    <property type="entry name" value="ABC_TM1"/>
    <property type="match status" value="2"/>
</dbReference>
<feature type="transmembrane region" description="Helical" evidence="5">
    <location>
        <begin position="412"/>
        <end position="434"/>
    </location>
</feature>
<feature type="transmembrane region" description="Helical" evidence="5">
    <location>
        <begin position="545"/>
        <end position="564"/>
    </location>
</feature>
<keyword evidence="5" id="KW-0813">Transport</keyword>
<name>A0ABQ0MLA1_9BACT</name>
<keyword evidence="8" id="KW-1185">Reference proteome</keyword>
<dbReference type="CDD" id="cd06261">
    <property type="entry name" value="TM_PBP2"/>
    <property type="match status" value="2"/>
</dbReference>
<feature type="domain" description="ABC transmembrane type-1" evidence="6">
    <location>
        <begin position="65"/>
        <end position="259"/>
    </location>
</feature>